<keyword evidence="8" id="KW-0472">Membrane</keyword>
<evidence type="ECO:0000256" key="4">
    <source>
        <dbReference type="ARBA" id="ARBA00022553"/>
    </source>
</evidence>
<comment type="cofactor">
    <cofactor evidence="1 11">
        <name>Ca(2+)</name>
        <dbReference type="ChEBI" id="CHEBI:29108"/>
    </cofactor>
</comment>
<dbReference type="OrthoDB" id="191150at2759"/>
<reference evidence="13" key="1">
    <citation type="submission" date="2025-08" db="UniProtKB">
        <authorList>
            <consortium name="RefSeq"/>
        </authorList>
    </citation>
    <scope>IDENTIFICATION</scope>
    <source>
        <tissue evidence="13">Muscle</tissue>
    </source>
</reference>
<evidence type="ECO:0000256" key="8">
    <source>
        <dbReference type="ARBA" id="ARBA00023136"/>
    </source>
</evidence>
<evidence type="ECO:0000256" key="1">
    <source>
        <dbReference type="ARBA" id="ARBA00001913"/>
    </source>
</evidence>
<keyword evidence="9 11" id="KW-0564">Palmitate</keyword>
<dbReference type="AlphaFoldDB" id="A0A7E6D028"/>
<evidence type="ECO:0000313" key="12">
    <source>
        <dbReference type="Proteomes" id="UP000504628"/>
    </source>
</evidence>
<keyword evidence="10 11" id="KW-0449">Lipoprotein</keyword>
<evidence type="ECO:0000256" key="7">
    <source>
        <dbReference type="ARBA" id="ARBA00022989"/>
    </source>
</evidence>
<dbReference type="GO" id="GO:0005886">
    <property type="term" value="C:plasma membrane"/>
    <property type="evidence" value="ECO:0007669"/>
    <property type="project" value="TreeGrafter"/>
</dbReference>
<dbReference type="Proteomes" id="UP000504628">
    <property type="component" value="Chromosome 2"/>
</dbReference>
<evidence type="ECO:0000256" key="2">
    <source>
        <dbReference type="ARBA" id="ARBA00004606"/>
    </source>
</evidence>
<sequence>MGVSSEHISFPRIKIETNNKYEIKNSLGQRIYFAVEDTDCCTRNCSASFRPSTMRIFDLMSREVITLEKPQRCTSCCCPCCLQEIEIYSPPGTLIGYVIRARHPYQRKVTIQDEDKKDMLRIIGPFCACRCFKDVVFEIKSIDEENVIGKISKQCTGFVREALADYTYFDIHFPLDLDVKMKAVMIGACLFIDFHVF</sequence>
<comment type="function">
    <text evidence="11">May mediate accelerated ATP-independent bidirectional transbilayer migration of phospholipids upon binding calcium ions that results in a loss of phospholipid asymmetry in the plasma membrane.</text>
</comment>
<evidence type="ECO:0000256" key="6">
    <source>
        <dbReference type="ARBA" id="ARBA00022837"/>
    </source>
</evidence>
<keyword evidence="6 11" id="KW-0106">Calcium</keyword>
<dbReference type="Pfam" id="PF03803">
    <property type="entry name" value="Scramblase"/>
    <property type="match status" value="1"/>
</dbReference>
<keyword evidence="4" id="KW-0597">Phosphoprotein</keyword>
<comment type="subcellular location">
    <subcellularLocation>
        <location evidence="2">Membrane</location>
        <topology evidence="2">Single-pass type II membrane protein</topology>
    </subcellularLocation>
</comment>
<organism evidence="12 13">
    <name type="scientific">Phyllostomus discolor</name>
    <name type="common">pale spear-nosed bat</name>
    <dbReference type="NCBI Taxonomy" id="89673"/>
    <lineage>
        <taxon>Eukaryota</taxon>
        <taxon>Metazoa</taxon>
        <taxon>Chordata</taxon>
        <taxon>Craniata</taxon>
        <taxon>Vertebrata</taxon>
        <taxon>Euteleostomi</taxon>
        <taxon>Mammalia</taxon>
        <taxon>Eutheria</taxon>
        <taxon>Laurasiatheria</taxon>
        <taxon>Chiroptera</taxon>
        <taxon>Yangochiroptera</taxon>
        <taxon>Phyllostomidae</taxon>
        <taxon>Phyllostominae</taxon>
        <taxon>Phyllostomus</taxon>
    </lineage>
</organism>
<comment type="similarity">
    <text evidence="3 11">Belongs to the phospholipid scramblase family.</text>
</comment>
<dbReference type="InParanoid" id="A0A7E6D028"/>
<gene>
    <name evidence="13" type="primary">LOC114491018</name>
</gene>
<dbReference type="GO" id="GO:0017128">
    <property type="term" value="F:phospholipid scramblase activity"/>
    <property type="evidence" value="ECO:0007669"/>
    <property type="project" value="InterPro"/>
</dbReference>
<evidence type="ECO:0000256" key="5">
    <source>
        <dbReference type="ARBA" id="ARBA00022692"/>
    </source>
</evidence>
<dbReference type="RefSeq" id="XP_035871729.1">
    <property type="nucleotide sequence ID" value="XM_036015836.1"/>
</dbReference>
<proteinExistence type="inferred from homology"/>
<dbReference type="KEGG" id="pdic:114491018"/>
<keyword evidence="7" id="KW-1133">Transmembrane helix</keyword>
<keyword evidence="12" id="KW-1185">Reference proteome</keyword>
<protein>
    <recommendedName>
        <fullName evidence="11">Phospholipid scramblase</fullName>
    </recommendedName>
</protein>
<evidence type="ECO:0000256" key="11">
    <source>
        <dbReference type="RuleBase" id="RU363116"/>
    </source>
</evidence>
<dbReference type="PANTHER" id="PTHR23248:SF38">
    <property type="entry name" value="PHOSPHOLIPID SCRAMBLASE 1"/>
    <property type="match status" value="1"/>
</dbReference>
<accession>A0A7E6D028</accession>
<dbReference type="PANTHER" id="PTHR23248">
    <property type="entry name" value="PHOSPHOLIPID SCRAMBLASE-RELATED"/>
    <property type="match status" value="1"/>
</dbReference>
<evidence type="ECO:0000313" key="13">
    <source>
        <dbReference type="RefSeq" id="XP_035871729.1"/>
    </source>
</evidence>
<keyword evidence="5" id="KW-0812">Transmembrane</keyword>
<evidence type="ECO:0000256" key="10">
    <source>
        <dbReference type="ARBA" id="ARBA00023288"/>
    </source>
</evidence>
<dbReference type="GeneID" id="114491018"/>
<dbReference type="InterPro" id="IPR005552">
    <property type="entry name" value="Scramblase"/>
</dbReference>
<evidence type="ECO:0000256" key="3">
    <source>
        <dbReference type="ARBA" id="ARBA00005350"/>
    </source>
</evidence>
<name>A0A7E6D028_9CHIR</name>
<evidence type="ECO:0000256" key="9">
    <source>
        <dbReference type="ARBA" id="ARBA00023139"/>
    </source>
</evidence>